<evidence type="ECO:0000256" key="5">
    <source>
        <dbReference type="ARBA" id="ARBA00023002"/>
    </source>
</evidence>
<dbReference type="EMBL" id="CP002192">
    <property type="protein sequence ID" value="AFD27102.1"/>
    <property type="molecule type" value="Genomic_DNA"/>
</dbReference>
<sequence length="466" mass="52109">MSPHPSPTPRPLADLNALSEDAFARHFAGVLEHSPHYARVAARQRPFADAEAAARAFMDAACSGTPEEQLALIRAHPDLAGKAALAGELTAESAGEQASAGLDRLSPEEYAEFGRLNAAYHEKFGLPYVVCVRENDKASIFAGARRRLEHTPEQEREAALREIGRIARLRVLDLITSRDMSEAPRVKVRLGENNYGKADVQLFKVFRDTPRHEVRDVRVRVAMTGDFGAAHVDGDNTGLLATDTVRNTVYALAKTGFAGSVEEFGKELVRHFVAAGPRVQGAFAEFTEHLWSRIEVDGQGHDHSFVRQMPKHTARVEGDGQTFRVTSGIEELYVLKTTRSGWAGYLLDEPYTTLPETTDRVMATFVTARWEYAVAGCDYDDVWARAYRQIQETFTDHYSPSLQNTLYRLGEAVLDRCPEISRVWFQLPNKHHLPYNLARFGLENNGEIFHVDPEPYGLMEGWVERA</sequence>
<geneLocation type="plasmid" evidence="8 9">
    <name>P1</name>
</geneLocation>
<accession>H8H050</accession>
<keyword evidence="5" id="KW-0560">Oxidoreductase</keyword>
<dbReference type="InterPro" id="IPR017580">
    <property type="entry name" value="OHCU_decarboxylase-1"/>
</dbReference>
<dbReference type="HOGENOM" id="CLU_513628_0_0_0"/>
<dbReference type="GO" id="GO:0000255">
    <property type="term" value="P:allantoin metabolic process"/>
    <property type="evidence" value="ECO:0007669"/>
    <property type="project" value="InterPro"/>
</dbReference>
<keyword evidence="9" id="KW-1185">Reference proteome</keyword>
<evidence type="ECO:0000259" key="7">
    <source>
        <dbReference type="Pfam" id="PF09349"/>
    </source>
</evidence>
<organism evidence="8 9">
    <name type="scientific">Deinococcus gobiensis (strain DSM 21396 / JCM 16679 / CGMCC 1.7299 / I-0)</name>
    <dbReference type="NCBI Taxonomy" id="745776"/>
    <lineage>
        <taxon>Bacteria</taxon>
        <taxon>Thermotogati</taxon>
        <taxon>Deinococcota</taxon>
        <taxon>Deinococci</taxon>
        <taxon>Deinococcales</taxon>
        <taxon>Deinococcaceae</taxon>
        <taxon>Deinococcus</taxon>
    </lineage>
</organism>
<dbReference type="SUPFAM" id="SSF158694">
    <property type="entry name" value="UraD-Like"/>
    <property type="match status" value="1"/>
</dbReference>
<dbReference type="AlphaFoldDB" id="H8H050"/>
<feature type="domain" description="Oxo-4-hydroxy-4-carboxy-5-ureidoimidazoline decarboxylase" evidence="7">
    <location>
        <begin position="16"/>
        <end position="171"/>
    </location>
</feature>
<dbReference type="InterPro" id="IPR036778">
    <property type="entry name" value="OHCU_decarboxylase_sf"/>
</dbReference>
<comment type="pathway">
    <text evidence="1">Purine metabolism; urate degradation; (S)-allantoin from urate: step 1/3.</text>
</comment>
<dbReference type="PANTHER" id="PTHR42874">
    <property type="entry name" value="URICASE"/>
    <property type="match status" value="1"/>
</dbReference>
<dbReference type="PATRIC" id="fig|745776.4.peg.3254"/>
<dbReference type="OrthoDB" id="9809009at2"/>
<keyword evidence="8" id="KW-0614">Plasmid</keyword>
<evidence type="ECO:0000256" key="4">
    <source>
        <dbReference type="ARBA" id="ARBA00022631"/>
    </source>
</evidence>
<dbReference type="Gene3D" id="1.10.3330.10">
    <property type="entry name" value="Oxo-4-hydroxy-4-carboxy-5-ureidoimidazoline decarboxylase"/>
    <property type="match status" value="1"/>
</dbReference>
<evidence type="ECO:0000256" key="1">
    <source>
        <dbReference type="ARBA" id="ARBA00004831"/>
    </source>
</evidence>
<keyword evidence="4" id="KW-0659">Purine metabolism</keyword>
<dbReference type="KEGG" id="dgo:DGo_PA0216"/>
<dbReference type="SUPFAM" id="SSF55620">
    <property type="entry name" value="Tetrahydrobiopterin biosynthesis enzymes-like"/>
    <property type="match status" value="2"/>
</dbReference>
<evidence type="ECO:0000313" key="9">
    <source>
        <dbReference type="Proteomes" id="UP000007575"/>
    </source>
</evidence>
<dbReference type="NCBIfam" id="TIGR03164">
    <property type="entry name" value="UHCUDC"/>
    <property type="match status" value="1"/>
</dbReference>
<evidence type="ECO:0000256" key="2">
    <source>
        <dbReference type="ARBA" id="ARBA00009760"/>
    </source>
</evidence>
<dbReference type="Proteomes" id="UP000007575">
    <property type="component" value="Plasmid P1"/>
</dbReference>
<dbReference type="GO" id="GO:0004846">
    <property type="term" value="F:urate oxidase activity"/>
    <property type="evidence" value="ECO:0007669"/>
    <property type="project" value="UniProtKB-EC"/>
</dbReference>
<dbReference type="InterPro" id="IPR002042">
    <property type="entry name" value="Uricase"/>
</dbReference>
<name>H8H050_DEIGI</name>
<dbReference type="Pfam" id="PF09349">
    <property type="entry name" value="OHCU_decarbox"/>
    <property type="match status" value="1"/>
</dbReference>
<dbReference type="RefSeq" id="WP_014695620.1">
    <property type="nucleotide sequence ID" value="NC_017805.1"/>
</dbReference>
<evidence type="ECO:0000256" key="6">
    <source>
        <dbReference type="ARBA" id="ARBA00031317"/>
    </source>
</evidence>
<dbReference type="PANTHER" id="PTHR42874:SF1">
    <property type="entry name" value="URICASE"/>
    <property type="match status" value="1"/>
</dbReference>
<dbReference type="EC" id="1.7.3.3" evidence="3"/>
<dbReference type="Gene3D" id="3.10.270.10">
    <property type="entry name" value="Urate Oxidase"/>
    <property type="match status" value="1"/>
</dbReference>
<evidence type="ECO:0000256" key="3">
    <source>
        <dbReference type="ARBA" id="ARBA00012598"/>
    </source>
</evidence>
<dbReference type="UniPathway" id="UPA00394">
    <property type="reaction ID" value="UER00650"/>
</dbReference>
<dbReference type="PRINTS" id="PR00093">
    <property type="entry name" value="URICASE"/>
</dbReference>
<dbReference type="Pfam" id="PF01014">
    <property type="entry name" value="Uricase"/>
    <property type="match status" value="2"/>
</dbReference>
<dbReference type="GO" id="GO:0019628">
    <property type="term" value="P:urate catabolic process"/>
    <property type="evidence" value="ECO:0007669"/>
    <property type="project" value="UniProtKB-UniPathway"/>
</dbReference>
<dbReference type="InterPro" id="IPR018020">
    <property type="entry name" value="OHCU_decarboxylase"/>
</dbReference>
<dbReference type="NCBIfam" id="TIGR03383">
    <property type="entry name" value="urate_oxi"/>
    <property type="match status" value="1"/>
</dbReference>
<proteinExistence type="inferred from homology"/>
<comment type="similarity">
    <text evidence="2">Belongs to the uricase family.</text>
</comment>
<dbReference type="GO" id="GO:0006144">
    <property type="term" value="P:purine nucleobase metabolic process"/>
    <property type="evidence" value="ECO:0007669"/>
    <property type="project" value="UniProtKB-KW"/>
</dbReference>
<protein>
    <recommendedName>
        <fullName evidence="3">factor independent urate hydroxylase</fullName>
        <ecNumber evidence="3">1.7.3.3</ecNumber>
    </recommendedName>
    <alternativeName>
        <fullName evidence="6">Urate oxidase</fullName>
    </alternativeName>
</protein>
<reference evidence="8 9" key="1">
    <citation type="journal article" date="2012" name="PLoS ONE">
        <title>Genome sequence and transcriptome analysis of the radioresistant bacterium Deinococcus gobiensis: insights into the extreme environmental adaptations.</title>
        <authorList>
            <person name="Yuan M."/>
            <person name="Chen M."/>
            <person name="Zhang W."/>
            <person name="Lu W."/>
            <person name="Wang J."/>
            <person name="Yang M."/>
            <person name="Zhao P."/>
            <person name="Tang R."/>
            <person name="Li X."/>
            <person name="Hao Y."/>
            <person name="Zhou Z."/>
            <person name="Zhan Y."/>
            <person name="Yu H."/>
            <person name="Teng C."/>
            <person name="Yan Y."/>
            <person name="Ping S."/>
            <person name="Wang Y."/>
            <person name="Lin M."/>
        </authorList>
    </citation>
    <scope>NUCLEOTIDE SEQUENCE [LARGE SCALE GENOMIC DNA]</scope>
    <source>
        <strain evidence="9">DSM 21396 / JCM 16679 / CGMCC 1.7299 / I-0</strain>
        <plasmid evidence="8">P1</plasmid>
    </source>
</reference>
<evidence type="ECO:0000313" key="8">
    <source>
        <dbReference type="EMBL" id="AFD27102.1"/>
    </source>
</evidence>
<gene>
    <name evidence="8" type="ordered locus">DGo_PA0216</name>
</gene>